<dbReference type="AlphaFoldDB" id="H2C256"/>
<accession>H2C256</accession>
<dbReference type="HOGENOM" id="CLU_3148040_0_0_2"/>
<dbReference type="SUPFAM" id="SSF46785">
    <property type="entry name" value="Winged helix' DNA-binding domain"/>
    <property type="match status" value="1"/>
</dbReference>
<organism evidence="1 2">
    <name type="scientific">Metallosphaera yellowstonensis MK1</name>
    <dbReference type="NCBI Taxonomy" id="671065"/>
    <lineage>
        <taxon>Archaea</taxon>
        <taxon>Thermoproteota</taxon>
        <taxon>Thermoprotei</taxon>
        <taxon>Sulfolobales</taxon>
        <taxon>Sulfolobaceae</taxon>
        <taxon>Metallosphaera</taxon>
    </lineage>
</organism>
<sequence length="48" mass="5377">MSNVNELTALEYKVLRMLREDSRRSASELAEGLGVSRATVAKVIRSLR</sequence>
<dbReference type="Gene3D" id="1.10.10.10">
    <property type="entry name" value="Winged helix-like DNA-binding domain superfamily/Winged helix DNA-binding domain"/>
    <property type="match status" value="1"/>
</dbReference>
<dbReference type="Proteomes" id="UP000003980">
    <property type="component" value="Unassembled WGS sequence"/>
</dbReference>
<evidence type="ECO:0000313" key="2">
    <source>
        <dbReference type="Proteomes" id="UP000003980"/>
    </source>
</evidence>
<evidence type="ECO:0000313" key="1">
    <source>
        <dbReference type="EMBL" id="EHP70327.1"/>
    </source>
</evidence>
<dbReference type="RefSeq" id="WP_009070968.1">
    <property type="nucleotide sequence ID" value="NZ_JH597761.1"/>
</dbReference>
<dbReference type="InterPro" id="IPR000485">
    <property type="entry name" value="AsnC-type_HTH_dom"/>
</dbReference>
<reference evidence="1 2" key="1">
    <citation type="submission" date="2012-01" db="EMBL/GenBank/DDBJ databases">
        <title>Improved High-Quality Draft sequence of Metallosphaera yellowstonensis MK1.</title>
        <authorList>
            <consortium name="US DOE Joint Genome Institute"/>
            <person name="Lucas S."/>
            <person name="Han J."/>
            <person name="Cheng J.-F."/>
            <person name="Goodwin L."/>
            <person name="Pitluck S."/>
            <person name="Peters L."/>
            <person name="Teshima H."/>
            <person name="Detter J.C."/>
            <person name="Han C."/>
            <person name="Tapia R."/>
            <person name="Land M."/>
            <person name="Hauser L."/>
            <person name="Kyrpides N."/>
            <person name="Kozubal M."/>
            <person name="Macur R.E."/>
            <person name="Jay Z."/>
            <person name="Inskeep W."/>
            <person name="Woyke T."/>
        </authorList>
    </citation>
    <scope>NUCLEOTIDE SEQUENCE [LARGE SCALE GENOMIC DNA]</scope>
    <source>
        <strain evidence="1 2">MK1</strain>
    </source>
</reference>
<name>H2C256_9CREN</name>
<dbReference type="InterPro" id="IPR036390">
    <property type="entry name" value="WH_DNA-bd_sf"/>
</dbReference>
<dbReference type="Pfam" id="PF13412">
    <property type="entry name" value="HTH_24"/>
    <property type="match status" value="1"/>
</dbReference>
<dbReference type="eggNOG" id="arCOG01585">
    <property type="taxonomic scope" value="Archaea"/>
</dbReference>
<dbReference type="GO" id="GO:0043565">
    <property type="term" value="F:sequence-specific DNA binding"/>
    <property type="evidence" value="ECO:0007669"/>
    <property type="project" value="InterPro"/>
</dbReference>
<keyword evidence="2" id="KW-1185">Reference proteome</keyword>
<protein>
    <submittedName>
        <fullName evidence="1">Transcriptional regulator</fullName>
    </submittedName>
</protein>
<proteinExistence type="predicted"/>
<gene>
    <name evidence="1" type="ORF">MetMK1DRAFT_00008290</name>
</gene>
<dbReference type="PRINTS" id="PR00033">
    <property type="entry name" value="HTHASNC"/>
</dbReference>
<dbReference type="EMBL" id="JH597761">
    <property type="protein sequence ID" value="EHP70327.1"/>
    <property type="molecule type" value="Genomic_DNA"/>
</dbReference>
<dbReference type="STRING" id="671065.MetMK1DRAFT_00008290"/>
<dbReference type="InterPro" id="IPR036388">
    <property type="entry name" value="WH-like_DNA-bd_sf"/>
</dbReference>